<dbReference type="Pfam" id="PF07859">
    <property type="entry name" value="Abhydrolase_3"/>
    <property type="match status" value="1"/>
</dbReference>
<keyword evidence="1" id="KW-0378">Hydrolase</keyword>
<dbReference type="Gene3D" id="3.40.50.1820">
    <property type="entry name" value="alpha/beta hydrolase"/>
    <property type="match status" value="1"/>
</dbReference>
<dbReference type="InterPro" id="IPR029058">
    <property type="entry name" value="AB_hydrolase_fold"/>
</dbReference>
<feature type="domain" description="Alpha/beta hydrolase fold-3" evidence="2">
    <location>
        <begin position="91"/>
        <end position="298"/>
    </location>
</feature>
<name>A0A2T4UPA7_9MICO</name>
<keyword evidence="4" id="KW-1185">Reference proteome</keyword>
<dbReference type="GO" id="GO:0016787">
    <property type="term" value="F:hydrolase activity"/>
    <property type="evidence" value="ECO:0007669"/>
    <property type="project" value="UniProtKB-KW"/>
</dbReference>
<evidence type="ECO:0000259" key="2">
    <source>
        <dbReference type="Pfam" id="PF07859"/>
    </source>
</evidence>
<dbReference type="EMBL" id="PZPL01000002">
    <property type="protein sequence ID" value="PTL71372.1"/>
    <property type="molecule type" value="Genomic_DNA"/>
</dbReference>
<dbReference type="InterPro" id="IPR013094">
    <property type="entry name" value="AB_hydrolase_3"/>
</dbReference>
<proteinExistence type="predicted"/>
<organism evidence="3 4">
    <name type="scientific">Rathayibacter caricis DSM 15933</name>
    <dbReference type="NCBI Taxonomy" id="1328867"/>
    <lineage>
        <taxon>Bacteria</taxon>
        <taxon>Bacillati</taxon>
        <taxon>Actinomycetota</taxon>
        <taxon>Actinomycetes</taxon>
        <taxon>Micrococcales</taxon>
        <taxon>Microbacteriaceae</taxon>
        <taxon>Rathayibacter</taxon>
    </lineage>
</organism>
<dbReference type="SUPFAM" id="SSF53474">
    <property type="entry name" value="alpha/beta-Hydrolases"/>
    <property type="match status" value="1"/>
</dbReference>
<sequence>MESTNSRSETERRRPPYDPGVAAALATMAEGGIFAPLTLESIPVMRQYAVPEDISRFDLVESEYTAPGFGGAELAVTVLRRRDHTGTGPGVFHIHGGGLVMGTRRTGISLVAPWVDAHDAVAVTIEYRLAPEHPDPVPVEDCYAALLWTIENADELGIDPSRVVLAGASAGGGLAAGVALLARDRGGPELFGQVLICPMLDDTDSTVSAQQFDGVGLWDRGSNRVGWTALLGERRGTDHVSEYAAPSRASDLSGLPPTFLDAGSAEVFRDENVSYASRLWADGGNAELHIWPGGTHGWDALISGSPLAELAAATRNAWVARLLSA</sequence>
<dbReference type="InterPro" id="IPR050300">
    <property type="entry name" value="GDXG_lipolytic_enzyme"/>
</dbReference>
<evidence type="ECO:0000256" key="1">
    <source>
        <dbReference type="ARBA" id="ARBA00022801"/>
    </source>
</evidence>
<dbReference type="AlphaFoldDB" id="A0A2T4UPA7"/>
<comment type="caution">
    <text evidence="3">The sequence shown here is derived from an EMBL/GenBank/DDBJ whole genome shotgun (WGS) entry which is preliminary data.</text>
</comment>
<dbReference type="PANTHER" id="PTHR48081:SF8">
    <property type="entry name" value="ALPHA_BETA HYDROLASE FOLD-3 DOMAIN-CONTAINING PROTEIN-RELATED"/>
    <property type="match status" value="1"/>
</dbReference>
<dbReference type="RefSeq" id="WP_107576178.1">
    <property type="nucleotide sequence ID" value="NZ_PZPL01000002.1"/>
</dbReference>
<protein>
    <submittedName>
        <fullName evidence="3">Lipase</fullName>
    </submittedName>
</protein>
<accession>A0A2T4UPA7</accession>
<dbReference type="Proteomes" id="UP000241085">
    <property type="component" value="Unassembled WGS sequence"/>
</dbReference>
<dbReference type="PANTHER" id="PTHR48081">
    <property type="entry name" value="AB HYDROLASE SUPERFAMILY PROTEIN C4A8.06C"/>
    <property type="match status" value="1"/>
</dbReference>
<evidence type="ECO:0000313" key="4">
    <source>
        <dbReference type="Proteomes" id="UP000241085"/>
    </source>
</evidence>
<reference evidence="3 4" key="1">
    <citation type="submission" date="2018-03" db="EMBL/GenBank/DDBJ databases">
        <title>Bacteriophage NCPPB3778 and a type I-E CRISPR drive the evolution of the US Biological Select Agent, Rathayibacter toxicus.</title>
        <authorList>
            <person name="Davis E.W.II."/>
            <person name="Tabima J.F."/>
            <person name="Weisberg A.J."/>
            <person name="Dantas Lopes L."/>
            <person name="Wiseman M.S."/>
            <person name="Wiseman M.S."/>
            <person name="Pupko T."/>
            <person name="Belcher M.S."/>
            <person name="Sechler A.J."/>
            <person name="Tancos M.A."/>
            <person name="Schroeder B.K."/>
            <person name="Murray T.D."/>
            <person name="Luster D.G."/>
            <person name="Schneider W.L."/>
            <person name="Rogers E."/>
            <person name="Andreote F.D."/>
            <person name="Grunwald N.J."/>
            <person name="Putnam M.L."/>
            <person name="Chang J.H."/>
        </authorList>
    </citation>
    <scope>NUCLEOTIDE SEQUENCE [LARGE SCALE GENOMIC DNA]</scope>
    <source>
        <strain evidence="3 4">DSM 15933</strain>
    </source>
</reference>
<gene>
    <name evidence="3" type="ORF">C1I63_18155</name>
</gene>
<evidence type="ECO:0000313" key="3">
    <source>
        <dbReference type="EMBL" id="PTL71372.1"/>
    </source>
</evidence>